<dbReference type="Proteomes" id="UP000178794">
    <property type="component" value="Unassembled WGS sequence"/>
</dbReference>
<feature type="signal peptide" evidence="1">
    <location>
        <begin position="1"/>
        <end position="19"/>
    </location>
</feature>
<comment type="caution">
    <text evidence="2">The sequence shown here is derived from an EMBL/GenBank/DDBJ whole genome shotgun (WGS) entry which is preliminary data.</text>
</comment>
<protein>
    <recommendedName>
        <fullName evidence="4">Transporter</fullName>
    </recommendedName>
</protein>
<dbReference type="EMBL" id="MFLF01000012">
    <property type="protein sequence ID" value="OGG59944.1"/>
    <property type="molecule type" value="Genomic_DNA"/>
</dbReference>
<evidence type="ECO:0000313" key="3">
    <source>
        <dbReference type="Proteomes" id="UP000178794"/>
    </source>
</evidence>
<feature type="chain" id="PRO_5009523835" description="Transporter" evidence="1">
    <location>
        <begin position="20"/>
        <end position="249"/>
    </location>
</feature>
<gene>
    <name evidence="2" type="ORF">A3C89_03320</name>
</gene>
<organism evidence="2 3">
    <name type="scientific">Candidatus Kaiserbacteria bacterium RIFCSPHIGHO2_02_FULL_50_50</name>
    <dbReference type="NCBI Taxonomy" id="1798492"/>
    <lineage>
        <taxon>Bacteria</taxon>
        <taxon>Candidatus Kaiseribacteriota</taxon>
    </lineage>
</organism>
<dbReference type="AlphaFoldDB" id="A0A1F6DEU2"/>
<sequence length="249" mass="26441">MKKILIATAAVTALSAAYAEETNKYPGSSWGSIGNTSPSEEGNVLATVHVEQGVVLKKSNTLTMVPFVSATVSKDSDGHDWNNKAILRAGIKLERALLGGSIALRLGVAHENRFSSHETASSPYISVGHWFGWGHGTRSPGSTWGQLGYGTSPGEKNNTALMVHAEQGIYATKVGSGKLVPFVDATIARDSEGYDWNNKNQLGAGVKYALPVAKNGTLNVGVKYTHETKTSSDVSASNVGIFANYWLGW</sequence>
<evidence type="ECO:0000256" key="1">
    <source>
        <dbReference type="SAM" id="SignalP"/>
    </source>
</evidence>
<name>A0A1F6DEU2_9BACT</name>
<accession>A0A1F6DEU2</accession>
<evidence type="ECO:0000313" key="2">
    <source>
        <dbReference type="EMBL" id="OGG59944.1"/>
    </source>
</evidence>
<dbReference type="STRING" id="1798492.A3C89_03320"/>
<keyword evidence="1" id="KW-0732">Signal</keyword>
<reference evidence="2 3" key="1">
    <citation type="journal article" date="2016" name="Nat. Commun.">
        <title>Thousands of microbial genomes shed light on interconnected biogeochemical processes in an aquifer system.</title>
        <authorList>
            <person name="Anantharaman K."/>
            <person name="Brown C.T."/>
            <person name="Hug L.A."/>
            <person name="Sharon I."/>
            <person name="Castelle C.J."/>
            <person name="Probst A.J."/>
            <person name="Thomas B.C."/>
            <person name="Singh A."/>
            <person name="Wilkins M.J."/>
            <person name="Karaoz U."/>
            <person name="Brodie E.L."/>
            <person name="Williams K.H."/>
            <person name="Hubbard S.S."/>
            <person name="Banfield J.F."/>
        </authorList>
    </citation>
    <scope>NUCLEOTIDE SEQUENCE [LARGE SCALE GENOMIC DNA]</scope>
</reference>
<proteinExistence type="predicted"/>
<evidence type="ECO:0008006" key="4">
    <source>
        <dbReference type="Google" id="ProtNLM"/>
    </source>
</evidence>